<dbReference type="GO" id="GO:0043021">
    <property type="term" value="F:ribonucleoprotein complex binding"/>
    <property type="evidence" value="ECO:0000318"/>
    <property type="project" value="GO_Central"/>
</dbReference>
<dbReference type="PANTHER" id="PTHR45696:SF10">
    <property type="entry name" value="LARGE RIBOSOMAL SUBUNIT PROTEIN P1"/>
    <property type="match status" value="1"/>
</dbReference>
<keyword evidence="3" id="KW-1185">Reference proteome</keyword>
<dbReference type="AlphaFoldDB" id="F7B587"/>
<organism evidence="2 3">
    <name type="scientific">Ciona intestinalis</name>
    <name type="common">Transparent sea squirt</name>
    <name type="synonym">Ascidia intestinalis</name>
    <dbReference type="NCBI Taxonomy" id="7719"/>
    <lineage>
        <taxon>Eukaryota</taxon>
        <taxon>Metazoa</taxon>
        <taxon>Chordata</taxon>
        <taxon>Tunicata</taxon>
        <taxon>Ascidiacea</taxon>
        <taxon>Phlebobranchia</taxon>
        <taxon>Cionidae</taxon>
        <taxon>Ciona</taxon>
    </lineage>
</organism>
<dbReference type="GO" id="GO:0030295">
    <property type="term" value="F:protein kinase activator activity"/>
    <property type="evidence" value="ECO:0000318"/>
    <property type="project" value="GO_Central"/>
</dbReference>
<reference evidence="2" key="2">
    <citation type="journal article" date="2008" name="Genome Biol.">
        <title>Improved genome assembly and evidence-based global gene model set for the chordate Ciona intestinalis: new insight into intron and operon populations.</title>
        <authorList>
            <person name="Satou Y."/>
            <person name="Mineta K."/>
            <person name="Ogasawara M."/>
            <person name="Sasakura Y."/>
            <person name="Shoguchi E."/>
            <person name="Ueno K."/>
            <person name="Yamada L."/>
            <person name="Matsumoto J."/>
            <person name="Wasserscheid J."/>
            <person name="Dewar K."/>
            <person name="Wiley G.B."/>
            <person name="Macmil S.L."/>
            <person name="Roe B.A."/>
            <person name="Zeller R.W."/>
            <person name="Hastings K.E."/>
            <person name="Lemaire P."/>
            <person name="Lindquist E."/>
            <person name="Endo T."/>
            <person name="Hotta K."/>
            <person name="Inaba K."/>
        </authorList>
    </citation>
    <scope>NUCLEOTIDE SEQUENCE [LARGE SCALE GENOMIC DNA]</scope>
    <source>
        <strain evidence="2">wild type</strain>
    </source>
</reference>
<evidence type="ECO:0000313" key="2">
    <source>
        <dbReference type="Ensembl" id="ENSCINP00000008664.3"/>
    </source>
</evidence>
<dbReference type="InParanoid" id="F7B587"/>
<reference evidence="2" key="3">
    <citation type="submission" date="2025-08" db="UniProtKB">
        <authorList>
            <consortium name="Ensembl"/>
        </authorList>
    </citation>
    <scope>IDENTIFICATION</scope>
</reference>
<dbReference type="GO" id="GO:0022625">
    <property type="term" value="C:cytosolic large ribosomal subunit"/>
    <property type="evidence" value="ECO:0000318"/>
    <property type="project" value="GO_Central"/>
</dbReference>
<sequence>MLLLNHFGQVFLPRRFAYCFGVRRFSCSTYYESSYLLYKSIPPKRLNCKKALDGVDIKSLICNVGSGSGAPAGGAAAAEETKAEVKEEEKKEESEEESDDDMGFGLFD</sequence>
<name>F7B587_CIOIN</name>
<dbReference type="Proteomes" id="UP000008144">
    <property type="component" value="Chromosome 2"/>
</dbReference>
<dbReference type="PANTHER" id="PTHR45696">
    <property type="entry name" value="60S ACIDIC RIBOSOMAL PROTEIN P1"/>
    <property type="match status" value="1"/>
</dbReference>
<dbReference type="HOGENOM" id="CLU_2195974_0_0_1"/>
<evidence type="ECO:0000256" key="1">
    <source>
        <dbReference type="SAM" id="MobiDB-lite"/>
    </source>
</evidence>
<dbReference type="GO" id="GO:0002181">
    <property type="term" value="P:cytoplasmic translation"/>
    <property type="evidence" value="ECO:0000318"/>
    <property type="project" value="GO_Central"/>
</dbReference>
<proteinExistence type="predicted"/>
<feature type="compositionally biased region" description="Basic and acidic residues" evidence="1">
    <location>
        <begin position="79"/>
        <end position="93"/>
    </location>
</feature>
<dbReference type="Pfam" id="PF00428">
    <property type="entry name" value="Ribosomal_60s"/>
    <property type="match status" value="1"/>
</dbReference>
<feature type="region of interest" description="Disordered" evidence="1">
    <location>
        <begin position="67"/>
        <end position="108"/>
    </location>
</feature>
<reference evidence="3" key="1">
    <citation type="journal article" date="2002" name="Science">
        <title>The draft genome of Ciona intestinalis: insights into chordate and vertebrate origins.</title>
        <authorList>
            <person name="Dehal P."/>
            <person name="Satou Y."/>
            <person name="Campbell R.K."/>
            <person name="Chapman J."/>
            <person name="Degnan B."/>
            <person name="De Tomaso A."/>
            <person name="Davidson B."/>
            <person name="Di Gregorio A."/>
            <person name="Gelpke M."/>
            <person name="Goodstein D.M."/>
            <person name="Harafuji N."/>
            <person name="Hastings K.E."/>
            <person name="Ho I."/>
            <person name="Hotta K."/>
            <person name="Huang W."/>
            <person name="Kawashima T."/>
            <person name="Lemaire P."/>
            <person name="Martinez D."/>
            <person name="Meinertzhagen I.A."/>
            <person name="Necula S."/>
            <person name="Nonaka M."/>
            <person name="Putnam N."/>
            <person name="Rash S."/>
            <person name="Saiga H."/>
            <person name="Satake M."/>
            <person name="Terry A."/>
            <person name="Yamada L."/>
            <person name="Wang H.G."/>
            <person name="Awazu S."/>
            <person name="Azumi K."/>
            <person name="Boore J."/>
            <person name="Branno M."/>
            <person name="Chin-Bow S."/>
            <person name="DeSantis R."/>
            <person name="Doyle S."/>
            <person name="Francino P."/>
            <person name="Keys D.N."/>
            <person name="Haga S."/>
            <person name="Hayashi H."/>
            <person name="Hino K."/>
            <person name="Imai K.S."/>
            <person name="Inaba K."/>
            <person name="Kano S."/>
            <person name="Kobayashi K."/>
            <person name="Kobayashi M."/>
            <person name="Lee B.I."/>
            <person name="Makabe K.W."/>
            <person name="Manohar C."/>
            <person name="Matassi G."/>
            <person name="Medina M."/>
            <person name="Mochizuki Y."/>
            <person name="Mount S."/>
            <person name="Morishita T."/>
            <person name="Miura S."/>
            <person name="Nakayama A."/>
            <person name="Nishizaka S."/>
            <person name="Nomoto H."/>
            <person name="Ohta F."/>
            <person name="Oishi K."/>
            <person name="Rigoutsos I."/>
            <person name="Sano M."/>
            <person name="Sasaki A."/>
            <person name="Sasakura Y."/>
            <person name="Shoguchi E."/>
            <person name="Shin-i T."/>
            <person name="Spagnuolo A."/>
            <person name="Stainier D."/>
            <person name="Suzuki M.M."/>
            <person name="Tassy O."/>
            <person name="Takatori N."/>
            <person name="Tokuoka M."/>
            <person name="Yagi K."/>
            <person name="Yoshizaki F."/>
            <person name="Wada S."/>
            <person name="Zhang C."/>
            <person name="Hyatt P.D."/>
            <person name="Larimer F."/>
            <person name="Detter C."/>
            <person name="Doggett N."/>
            <person name="Glavina T."/>
            <person name="Hawkins T."/>
            <person name="Richardson P."/>
            <person name="Lucas S."/>
            <person name="Kohara Y."/>
            <person name="Levine M."/>
            <person name="Satoh N."/>
            <person name="Rokhsar D.S."/>
        </authorList>
    </citation>
    <scope>NUCLEOTIDE SEQUENCE [LARGE SCALE GENOMIC DNA]</scope>
</reference>
<dbReference type="Ensembl" id="ENSCINT00000008664.3">
    <property type="protein sequence ID" value="ENSCINP00000008664.3"/>
    <property type="gene ID" value="ENSCING00000004193.3"/>
</dbReference>
<dbReference type="GO" id="GO:0003735">
    <property type="term" value="F:structural constituent of ribosome"/>
    <property type="evidence" value="ECO:0000318"/>
    <property type="project" value="GO_Central"/>
</dbReference>
<protein>
    <submittedName>
        <fullName evidence="2">Uncharacterized protein</fullName>
    </submittedName>
</protein>
<evidence type="ECO:0000313" key="3">
    <source>
        <dbReference type="Proteomes" id="UP000008144"/>
    </source>
</evidence>
<reference evidence="2" key="4">
    <citation type="submission" date="2025-09" db="UniProtKB">
        <authorList>
            <consortium name="Ensembl"/>
        </authorList>
    </citation>
    <scope>IDENTIFICATION</scope>
</reference>
<accession>F7B587</accession>
<dbReference type="EMBL" id="EAAA01001333">
    <property type="status" value="NOT_ANNOTATED_CDS"/>
    <property type="molecule type" value="Genomic_DNA"/>
</dbReference>
<dbReference type="STRING" id="7719.ENSCINP00000008664"/>